<dbReference type="FunCoup" id="R7T4U3">
    <property type="interactions" value="1481"/>
</dbReference>
<keyword evidence="12 18" id="KW-0539">Nucleus</keyword>
<evidence type="ECO:0000256" key="11">
    <source>
        <dbReference type="ARBA" id="ARBA00023163"/>
    </source>
</evidence>
<evidence type="ECO:0000256" key="17">
    <source>
        <dbReference type="ARBA" id="ARBA00081271"/>
    </source>
</evidence>
<evidence type="ECO:0000256" key="18">
    <source>
        <dbReference type="PROSITE-ProRule" id="PRU00810"/>
    </source>
</evidence>
<dbReference type="PROSITE" id="PS51477">
    <property type="entry name" value="PAH"/>
    <property type="match status" value="3"/>
</dbReference>
<dbReference type="SMART" id="SM00761">
    <property type="entry name" value="HDAC_interact"/>
    <property type="match status" value="1"/>
</dbReference>
<dbReference type="PANTHER" id="PTHR12346:SF0">
    <property type="entry name" value="SIN3A, ISOFORM G"/>
    <property type="match status" value="1"/>
</dbReference>
<evidence type="ECO:0000256" key="16">
    <source>
        <dbReference type="ARBA" id="ARBA00075105"/>
    </source>
</evidence>
<feature type="region of interest" description="Disordered" evidence="19">
    <location>
        <begin position="1"/>
        <end position="25"/>
    </location>
</feature>
<evidence type="ECO:0000256" key="2">
    <source>
        <dbReference type="ARBA" id="ARBA00022491"/>
    </source>
</evidence>
<comment type="subcellular location">
    <subcellularLocation>
        <location evidence="1">Nucleus</location>
        <location evidence="1">Nucleolus</location>
    </subcellularLocation>
</comment>
<dbReference type="EMBL" id="KB311976">
    <property type="protein sequence ID" value="ELT88117.1"/>
    <property type="molecule type" value="Genomic_DNA"/>
</dbReference>
<feature type="region of interest" description="Disordered" evidence="19">
    <location>
        <begin position="1013"/>
        <end position="1042"/>
    </location>
</feature>
<keyword evidence="9" id="KW-0175">Coiled coil</keyword>
<feature type="region of interest" description="Disordered" evidence="19">
    <location>
        <begin position="1070"/>
        <end position="1091"/>
    </location>
</feature>
<feature type="region of interest" description="Disordered" evidence="19">
    <location>
        <begin position="284"/>
        <end position="328"/>
    </location>
</feature>
<keyword evidence="11" id="KW-0804">Transcription</keyword>
<reference evidence="22" key="3">
    <citation type="submission" date="2015-06" db="UniProtKB">
        <authorList>
            <consortium name="EnsemblMetazoa"/>
        </authorList>
    </citation>
    <scope>IDENTIFICATION</scope>
</reference>
<dbReference type="EMBL" id="AMQN01015508">
    <property type="status" value="NOT_ANNOTATED_CDS"/>
    <property type="molecule type" value="Genomic_DNA"/>
</dbReference>
<dbReference type="InterPro" id="IPR003822">
    <property type="entry name" value="PAH"/>
</dbReference>
<organism evidence="21">
    <name type="scientific">Capitella teleta</name>
    <name type="common">Polychaete worm</name>
    <dbReference type="NCBI Taxonomy" id="283909"/>
    <lineage>
        <taxon>Eukaryota</taxon>
        <taxon>Metazoa</taxon>
        <taxon>Spiralia</taxon>
        <taxon>Lophotrochozoa</taxon>
        <taxon>Annelida</taxon>
        <taxon>Polychaeta</taxon>
        <taxon>Sedentaria</taxon>
        <taxon>Scolecida</taxon>
        <taxon>Capitellidae</taxon>
        <taxon>Capitella</taxon>
    </lineage>
</organism>
<evidence type="ECO:0000256" key="9">
    <source>
        <dbReference type="ARBA" id="ARBA00023054"/>
    </source>
</evidence>
<dbReference type="FunFam" id="1.20.1160.11:FF:000001">
    <property type="entry name" value="Paired amphipathic helix protein Sin3"/>
    <property type="match status" value="1"/>
</dbReference>
<dbReference type="GO" id="GO:0070822">
    <property type="term" value="C:Sin3-type complex"/>
    <property type="evidence" value="ECO:0007669"/>
    <property type="project" value="TreeGrafter"/>
</dbReference>
<dbReference type="InterPro" id="IPR039774">
    <property type="entry name" value="Sin3-like"/>
</dbReference>
<dbReference type="PANTHER" id="PTHR12346">
    <property type="entry name" value="SIN3B-RELATED"/>
    <property type="match status" value="1"/>
</dbReference>
<evidence type="ECO:0000256" key="13">
    <source>
        <dbReference type="ARBA" id="ARBA00056268"/>
    </source>
</evidence>
<dbReference type="EnsemblMetazoa" id="CapteT177539">
    <property type="protein sequence ID" value="CapteP177539"/>
    <property type="gene ID" value="CapteG177539"/>
</dbReference>
<evidence type="ECO:0000256" key="19">
    <source>
        <dbReference type="SAM" id="MobiDB-lite"/>
    </source>
</evidence>
<dbReference type="OrthoDB" id="10265969at2759"/>
<dbReference type="InterPro" id="IPR013194">
    <property type="entry name" value="HDAC_interact_dom"/>
</dbReference>
<dbReference type="SUPFAM" id="SSF47762">
    <property type="entry name" value="PAH2 domain"/>
    <property type="match status" value="3"/>
</dbReference>
<comment type="function">
    <text evidence="13">Acts as a transcriptional repressor. Corepressor for REST. Interacts with MXI1 to repress MYC responsive genes and antagonize MYC oncogenic activities. Also interacts with MXD1-MAX heterodimers to repress transcription by tethering SIN3A to DNA. Acts cooperatively with OGT to repress transcription in parallel with histone deacetylation. Involved in the control of the circadian rhythms. Required for the transcriptional repression of circadian target genes, such as PER1, mediated by the large PER complex through histone deacetylation. Cooperates with FOXK1 to regulate cell cycle progression probably by repressing cell cycle inhibitor genes expression. Required for cortical neuron differentiation and callosal axon elongation.</text>
</comment>
<evidence type="ECO:0000256" key="14">
    <source>
        <dbReference type="ARBA" id="ARBA00061761"/>
    </source>
</evidence>
<feature type="compositionally biased region" description="Pro residues" evidence="19">
    <location>
        <begin position="1"/>
        <end position="16"/>
    </location>
</feature>
<feature type="region of interest" description="Disordered" evidence="19">
    <location>
        <begin position="718"/>
        <end position="777"/>
    </location>
</feature>
<name>R7T4U3_CAPTE</name>
<keyword evidence="6" id="KW-0832">Ubl conjugation</keyword>
<reference evidence="23" key="1">
    <citation type="submission" date="2012-12" db="EMBL/GenBank/DDBJ databases">
        <authorList>
            <person name="Hellsten U."/>
            <person name="Grimwood J."/>
            <person name="Chapman J.A."/>
            <person name="Shapiro H."/>
            <person name="Aerts A."/>
            <person name="Otillar R.P."/>
            <person name="Terry A.Y."/>
            <person name="Boore J.L."/>
            <person name="Simakov O."/>
            <person name="Marletaz F."/>
            <person name="Cho S.-J."/>
            <person name="Edsinger-Gonzales E."/>
            <person name="Havlak P."/>
            <person name="Kuo D.-H."/>
            <person name="Larsson T."/>
            <person name="Lv J."/>
            <person name="Arendt D."/>
            <person name="Savage R."/>
            <person name="Osoegawa K."/>
            <person name="de Jong P."/>
            <person name="Lindberg D.R."/>
            <person name="Seaver E.C."/>
            <person name="Weisblat D.A."/>
            <person name="Putnam N.H."/>
            <person name="Grigoriev I.V."/>
            <person name="Rokhsar D.S."/>
        </authorList>
    </citation>
    <scope>NUCLEOTIDE SEQUENCE</scope>
    <source>
        <strain evidence="23">I ESC-2004</strain>
    </source>
</reference>
<keyword evidence="7" id="KW-0007">Acetylation</keyword>
<feature type="region of interest" description="Disordered" evidence="19">
    <location>
        <begin position="126"/>
        <end position="161"/>
    </location>
</feature>
<keyword evidence="8" id="KW-0805">Transcription regulation</keyword>
<dbReference type="GO" id="GO:0003714">
    <property type="term" value="F:transcription corepressor activity"/>
    <property type="evidence" value="ECO:0007669"/>
    <property type="project" value="InterPro"/>
</dbReference>
<keyword evidence="5" id="KW-0677">Repeat</keyword>
<dbReference type="InterPro" id="IPR036600">
    <property type="entry name" value="PAH_sf"/>
</dbReference>
<dbReference type="Proteomes" id="UP000014760">
    <property type="component" value="Unassembled WGS sequence"/>
</dbReference>
<dbReference type="GO" id="GO:0061629">
    <property type="term" value="F:RNA polymerase II-specific DNA-binding transcription factor binding"/>
    <property type="evidence" value="ECO:0007669"/>
    <property type="project" value="UniProtKB-ARBA"/>
</dbReference>
<keyword evidence="10" id="KW-0090">Biological rhythms</keyword>
<evidence type="ECO:0000259" key="20">
    <source>
        <dbReference type="SMART" id="SM00761"/>
    </source>
</evidence>
<gene>
    <name evidence="21" type="ORF">CAPTEDRAFT_177539</name>
</gene>
<feature type="domain" description="Histone deacetylase interacting" evidence="20">
    <location>
        <begin position="439"/>
        <end position="538"/>
    </location>
</feature>
<dbReference type="Gene3D" id="1.20.1160.11">
    <property type="entry name" value="Paired amphipathic helix"/>
    <property type="match status" value="3"/>
</dbReference>
<feature type="compositionally biased region" description="Basic and acidic residues" evidence="19">
    <location>
        <begin position="737"/>
        <end position="760"/>
    </location>
</feature>
<feature type="compositionally biased region" description="Gly residues" evidence="19">
    <location>
        <begin position="140"/>
        <end position="149"/>
    </location>
</feature>
<dbReference type="GO" id="GO:0048511">
    <property type="term" value="P:rhythmic process"/>
    <property type="evidence" value="ECO:0007669"/>
    <property type="project" value="UniProtKB-KW"/>
</dbReference>
<dbReference type="FunFam" id="1.20.1160.11:FF:000004">
    <property type="entry name" value="Paired amphipathic helix protein Sin3a"/>
    <property type="match status" value="1"/>
</dbReference>
<dbReference type="AlphaFoldDB" id="R7T4U3"/>
<keyword evidence="4" id="KW-0597">Phosphoprotein</keyword>
<dbReference type="Pfam" id="PF02671">
    <property type="entry name" value="PAH"/>
    <property type="match status" value="3"/>
</dbReference>
<proteinExistence type="predicted"/>
<evidence type="ECO:0000256" key="10">
    <source>
        <dbReference type="ARBA" id="ARBA00023108"/>
    </source>
</evidence>
<feature type="compositionally biased region" description="Acidic residues" evidence="19">
    <location>
        <begin position="722"/>
        <end position="736"/>
    </location>
</feature>
<keyword evidence="23" id="KW-1185">Reference proteome</keyword>
<dbReference type="Pfam" id="PF08295">
    <property type="entry name" value="Sin3_corepress"/>
    <property type="match status" value="1"/>
</dbReference>
<protein>
    <recommendedName>
        <fullName evidence="15">Paired amphipathic helix protein Sin3a</fullName>
    </recommendedName>
    <alternativeName>
        <fullName evidence="16">Histone deacetylase complex subunit Sin3a</fullName>
    </alternativeName>
    <alternativeName>
        <fullName evidence="17">Transcriptional corepressor Sin3a</fullName>
    </alternativeName>
</protein>
<keyword evidence="2" id="KW-0678">Repressor</keyword>
<dbReference type="OMA" id="MCEEVIK"/>
<dbReference type="STRING" id="283909.R7T4U3"/>
<evidence type="ECO:0000313" key="23">
    <source>
        <dbReference type="Proteomes" id="UP000014760"/>
    </source>
</evidence>
<dbReference type="GO" id="GO:0005730">
    <property type="term" value="C:nucleolus"/>
    <property type="evidence" value="ECO:0007669"/>
    <property type="project" value="UniProtKB-SubCell"/>
</dbReference>
<evidence type="ECO:0000256" key="5">
    <source>
        <dbReference type="ARBA" id="ARBA00022737"/>
    </source>
</evidence>
<keyword evidence="3" id="KW-1017">Isopeptide bond</keyword>
<dbReference type="Pfam" id="PF16879">
    <property type="entry name" value="Sin3a_C"/>
    <property type="match status" value="1"/>
</dbReference>
<evidence type="ECO:0000313" key="21">
    <source>
        <dbReference type="EMBL" id="ELT88117.1"/>
    </source>
</evidence>
<dbReference type="FunFam" id="1.20.1160.11:FF:000002">
    <property type="entry name" value="Paired amphipathic helix protein SIN3"/>
    <property type="match status" value="1"/>
</dbReference>
<dbReference type="HOGENOM" id="CLU_001360_0_1_1"/>
<evidence type="ECO:0000256" key="6">
    <source>
        <dbReference type="ARBA" id="ARBA00022843"/>
    </source>
</evidence>
<accession>R7T4U3</accession>
<evidence type="ECO:0000256" key="7">
    <source>
        <dbReference type="ARBA" id="ARBA00022990"/>
    </source>
</evidence>
<evidence type="ECO:0000313" key="22">
    <source>
        <dbReference type="EnsemblMetazoa" id="CapteP177539"/>
    </source>
</evidence>
<sequence>MAQQAQPPPASAPPANPISQGQQQQQQFQRLKVEDALSYLDQVKLQFGNQPQVYNDFLDIMKEFKSQSIDTPGVINRVSNLFRGHPDLIVGFNTFLPPGYKIEVQNNETISLIQPGQEVISLSTGAAPLKPTNTNTPSGPGAGTGGASGASGHHSYHQPSRPNLEALAGLQHQGQAQQAGQPVEFNHAINYVNKIKNRFQGQPDIYKSFLEILHTYQKEQRNIKEGMLSPSCKPLTETEVYSQVAKLFQNQEDLLSEFGQFLPDANGGLGLPLSSLTNADSALGGMRNDHSSTVKKPGFGAKGAATKSGQVRRPAGPSNAQPPSKKLKPSVLKDITLAEAGKYGSLNEYAYFDKVRKALRNENVYRNFLRCLVLFNQEVVSRSELIQLVNPFLGKHPELMKGLKDLLGHKESAITDSVPQSVGKERISGEFAMEIDYSSCRRYGASYRALPKTYPQPRCTGRSPLCKEVLNDTWVSFPSWSEESTGSSKKTQYEEHIYRCEDERFELDIVIEANASTIRILEAVQKKLNRMQAEDAAKFRLDNSLGGNSEVLHRKNISRIYGDKSQDIIDGLKKNPLVAVPLVLRRLKGKEDEWRDAQRSFNKVWREQNQKYYLKSLDHQGINFKQNDIKQIRSKALLNEIEAVFDERQEQASHHTDNSSQVETGPHLSYVYKDRSVIDDITSLVVHHLKRQSSIQKEDKHKMKVLMHHFLPMLFHLPPNELSDDEPQADDDSDLEEGTRIEAIKDDPDRSCTPVKKETEATETTTSPIKENEIKKEVDDLVNGASSDGESDQPGDRYHIIFVNNNWYIFLRLHNLLSERLSKIHRQAQIFAEEENLSKKERKESTAIALRLKTPSQVEPEEYYNFFLDKVKELLDGNIEPSSYEDTCREMFSIHAYIAFTLDKIVQNMVRQLQHLVADDICIQVKDLFEKEALNGATGGCVATAHRRQAKELAYQRKAEQIMSDENCFKISFNKDDCRLSFELLDTEGESPEEVNNTEQWASFVDQYIETENENQPASTCPAASASDLPTDEATGEPGEFKPVYLPRNVRIRKQVLSPDQRVLSESLLRLHENQNQNRQRPSDSDEEDDGVDILENTQCKFNVNSFRMVYVVNSESFLYKRNSLKAAKENHRKLSLVKHEKFARFCDQWAKRNVNHAQEDACDNWFMGNLDSLRPSNIYIKDFNDLSQPPYYPLKKYKEQVSKRPEAMDTSS</sequence>
<comment type="subunit">
    <text evidence="14">Interacts with ARID4B, BRMS1L, HCFC1, HDAC1, HDAC2, MXI1, SAP30L, SAP130, SFPQ and TOPORS. Interacts with OGT (via TPRs 1-6); the interaction mediates transcriptional repression in parallel with histone deacetylase. Interacts with BAZ2A, MXD1, MXD3, MXD4, MBD2, DACH1, NCOR1, NR4A2, REST, RLIM, SAP30, SETDB1, SMYD2, and SUDS3. Interacts with PHF12 in a complex composed of HDAC1, PHF12 and SAP30. Interacts with TET1; the interaction recruits SIN3A to gene promoters. The large PER complex involved in the histone deacetylation is composed of at least HDAC1, PER2, SFPQ and SIN3A. Interacts with KLF11. Interacts with PPHLN1. Found in a complex with YY1, GON4L and HDAC1. Interacts (via PAH2) with FOXK1. Interacts with FOXK2. Found in a complex composed of at least SINHCAF, SIN3A, HDAC1, SAP30, RBBP4, OGT and TET1. Interacts with SINHCAF. Interacts with SPHK2.</text>
</comment>
<evidence type="ECO:0000256" key="15">
    <source>
        <dbReference type="ARBA" id="ARBA00068512"/>
    </source>
</evidence>
<evidence type="ECO:0000256" key="4">
    <source>
        <dbReference type="ARBA" id="ARBA00022553"/>
    </source>
</evidence>
<reference evidence="21 23" key="2">
    <citation type="journal article" date="2013" name="Nature">
        <title>Insights into bilaterian evolution from three spiralian genomes.</title>
        <authorList>
            <person name="Simakov O."/>
            <person name="Marletaz F."/>
            <person name="Cho S.J."/>
            <person name="Edsinger-Gonzales E."/>
            <person name="Havlak P."/>
            <person name="Hellsten U."/>
            <person name="Kuo D.H."/>
            <person name="Larsson T."/>
            <person name="Lv J."/>
            <person name="Arendt D."/>
            <person name="Savage R."/>
            <person name="Osoegawa K."/>
            <person name="de Jong P."/>
            <person name="Grimwood J."/>
            <person name="Chapman J.A."/>
            <person name="Shapiro H."/>
            <person name="Aerts A."/>
            <person name="Otillar R.P."/>
            <person name="Terry A.Y."/>
            <person name="Boore J.L."/>
            <person name="Grigoriev I.V."/>
            <person name="Lindberg D.R."/>
            <person name="Seaver E.C."/>
            <person name="Weisblat D.A."/>
            <person name="Putnam N.H."/>
            <person name="Rokhsar D.S."/>
        </authorList>
    </citation>
    <scope>NUCLEOTIDE SEQUENCE</scope>
    <source>
        <strain evidence="21 23">I ESC-2004</strain>
    </source>
</reference>
<evidence type="ECO:0000256" key="1">
    <source>
        <dbReference type="ARBA" id="ARBA00004604"/>
    </source>
</evidence>
<evidence type="ECO:0000256" key="12">
    <source>
        <dbReference type="ARBA" id="ARBA00023242"/>
    </source>
</evidence>
<evidence type="ECO:0000256" key="8">
    <source>
        <dbReference type="ARBA" id="ARBA00023015"/>
    </source>
</evidence>
<evidence type="ECO:0000256" key="3">
    <source>
        <dbReference type="ARBA" id="ARBA00022499"/>
    </source>
</evidence>
<dbReference type="GO" id="GO:0000122">
    <property type="term" value="P:negative regulation of transcription by RNA polymerase II"/>
    <property type="evidence" value="ECO:0007669"/>
    <property type="project" value="TreeGrafter"/>
</dbReference>
<dbReference type="InterPro" id="IPR031693">
    <property type="entry name" value="Sin3_C"/>
</dbReference>